<dbReference type="InterPro" id="IPR036388">
    <property type="entry name" value="WH-like_DNA-bd_sf"/>
</dbReference>
<dbReference type="Gene3D" id="1.10.10.10">
    <property type="entry name" value="Winged helix-like DNA-binding domain superfamily/Winged helix DNA-binding domain"/>
    <property type="match status" value="1"/>
</dbReference>
<comment type="caution">
    <text evidence="7">The sequence shown here is derived from an EMBL/GenBank/DDBJ whole genome shotgun (WGS) entry which is preliminary data.</text>
</comment>
<protein>
    <submittedName>
        <fullName evidence="7">LysR family transcriptional regulator</fullName>
    </submittedName>
</protein>
<dbReference type="Proteomes" id="UP001589748">
    <property type="component" value="Unassembled WGS sequence"/>
</dbReference>
<evidence type="ECO:0000256" key="5">
    <source>
        <dbReference type="SAM" id="MobiDB-lite"/>
    </source>
</evidence>
<proteinExistence type="inferred from homology"/>
<evidence type="ECO:0000256" key="2">
    <source>
        <dbReference type="ARBA" id="ARBA00023015"/>
    </source>
</evidence>
<evidence type="ECO:0000256" key="4">
    <source>
        <dbReference type="ARBA" id="ARBA00023163"/>
    </source>
</evidence>
<keyword evidence="3" id="KW-0238">DNA-binding</keyword>
<dbReference type="PROSITE" id="PS50931">
    <property type="entry name" value="HTH_LYSR"/>
    <property type="match status" value="1"/>
</dbReference>
<organism evidence="7 8">
    <name type="scientific">Kineococcus gynurae</name>
    <dbReference type="NCBI Taxonomy" id="452979"/>
    <lineage>
        <taxon>Bacteria</taxon>
        <taxon>Bacillati</taxon>
        <taxon>Actinomycetota</taxon>
        <taxon>Actinomycetes</taxon>
        <taxon>Kineosporiales</taxon>
        <taxon>Kineosporiaceae</taxon>
        <taxon>Kineococcus</taxon>
    </lineage>
</organism>
<evidence type="ECO:0000259" key="6">
    <source>
        <dbReference type="PROSITE" id="PS50931"/>
    </source>
</evidence>
<feature type="region of interest" description="Disordered" evidence="5">
    <location>
        <begin position="283"/>
        <end position="318"/>
    </location>
</feature>
<dbReference type="PANTHER" id="PTHR30419">
    <property type="entry name" value="HTH-TYPE TRANSCRIPTIONAL REGULATOR YBHD"/>
    <property type="match status" value="1"/>
</dbReference>
<feature type="domain" description="HTH lysR-type" evidence="6">
    <location>
        <begin position="1"/>
        <end position="57"/>
    </location>
</feature>
<dbReference type="InterPro" id="IPR036390">
    <property type="entry name" value="WH_DNA-bd_sf"/>
</dbReference>
<dbReference type="InterPro" id="IPR050950">
    <property type="entry name" value="HTH-type_LysR_regulators"/>
</dbReference>
<dbReference type="CDD" id="cd05466">
    <property type="entry name" value="PBP2_LTTR_substrate"/>
    <property type="match status" value="1"/>
</dbReference>
<comment type="similarity">
    <text evidence="1">Belongs to the LysR transcriptional regulatory family.</text>
</comment>
<dbReference type="InterPro" id="IPR000847">
    <property type="entry name" value="LysR_HTH_N"/>
</dbReference>
<keyword evidence="4" id="KW-0804">Transcription</keyword>
<sequence>MLLTQLEYFVAVAREQHFGRAAAACHVSPSGLSEAIRKLEVELRVPLVRRGRAFEGLTPEGDLVLLWARRMLADHRHLRDELDLARAELSTTLRLGVIPSAVPHAADLVTELIDAHPLLRVEIRTGLATEQILAGLRAYDLDAGLVHPVDATDLALTPLSRDRLVAVGLPERFEGVGTISGTDLAELPLALLSPTMQARRDLDAAFADHGLRLTPRVEADSVEALVDLGRAGRWVAVVPALEARARPGLRVAVLEAPRVEITVALARLAEGPRSPVAAAVVTAAAGTTGRRRLRRSAGDPAPGPRTRTGQQQSDRGCG</sequence>
<feature type="compositionally biased region" description="Polar residues" evidence="5">
    <location>
        <begin position="307"/>
        <end position="318"/>
    </location>
</feature>
<dbReference type="SUPFAM" id="SSF46785">
    <property type="entry name" value="Winged helix' DNA-binding domain"/>
    <property type="match status" value="1"/>
</dbReference>
<reference evidence="7 8" key="1">
    <citation type="submission" date="2024-09" db="EMBL/GenBank/DDBJ databases">
        <authorList>
            <person name="Sun Q."/>
            <person name="Mori K."/>
        </authorList>
    </citation>
    <scope>NUCLEOTIDE SEQUENCE [LARGE SCALE GENOMIC DNA]</scope>
    <source>
        <strain evidence="7 8">TISTR 1856</strain>
    </source>
</reference>
<dbReference type="Pfam" id="PF00126">
    <property type="entry name" value="HTH_1"/>
    <property type="match status" value="1"/>
</dbReference>
<evidence type="ECO:0000256" key="1">
    <source>
        <dbReference type="ARBA" id="ARBA00009437"/>
    </source>
</evidence>
<gene>
    <name evidence="7" type="ORF">ACFFVI_05990</name>
</gene>
<keyword evidence="8" id="KW-1185">Reference proteome</keyword>
<dbReference type="Pfam" id="PF03466">
    <property type="entry name" value="LysR_substrate"/>
    <property type="match status" value="1"/>
</dbReference>
<dbReference type="PANTHER" id="PTHR30419:SF31">
    <property type="entry name" value="BLR3139 PROTEIN"/>
    <property type="match status" value="1"/>
</dbReference>
<name>A0ABV5LQZ8_9ACTN</name>
<evidence type="ECO:0000313" key="8">
    <source>
        <dbReference type="Proteomes" id="UP001589748"/>
    </source>
</evidence>
<dbReference type="RefSeq" id="WP_380155387.1">
    <property type="nucleotide sequence ID" value="NZ_JBHMDM010000003.1"/>
</dbReference>
<dbReference type="Gene3D" id="3.40.190.290">
    <property type="match status" value="1"/>
</dbReference>
<dbReference type="InterPro" id="IPR005119">
    <property type="entry name" value="LysR_subst-bd"/>
</dbReference>
<evidence type="ECO:0000313" key="7">
    <source>
        <dbReference type="EMBL" id="MFB9376513.1"/>
    </source>
</evidence>
<dbReference type="EMBL" id="JBHMDM010000003">
    <property type="protein sequence ID" value="MFB9376513.1"/>
    <property type="molecule type" value="Genomic_DNA"/>
</dbReference>
<accession>A0ABV5LQZ8</accession>
<dbReference type="SUPFAM" id="SSF53850">
    <property type="entry name" value="Periplasmic binding protein-like II"/>
    <property type="match status" value="1"/>
</dbReference>
<keyword evidence="2" id="KW-0805">Transcription regulation</keyword>
<evidence type="ECO:0000256" key="3">
    <source>
        <dbReference type="ARBA" id="ARBA00023125"/>
    </source>
</evidence>